<evidence type="ECO:0000313" key="8">
    <source>
        <dbReference type="Proteomes" id="UP001597052"/>
    </source>
</evidence>
<gene>
    <name evidence="7" type="ORF">ACFSBW_12850</name>
</gene>
<comment type="caution">
    <text evidence="7">The sequence shown here is derived from an EMBL/GenBank/DDBJ whole genome shotgun (WGS) entry which is preliminary data.</text>
</comment>
<dbReference type="Pfam" id="PF00149">
    <property type="entry name" value="Metallophos"/>
    <property type="match status" value="1"/>
</dbReference>
<dbReference type="InterPro" id="IPR029052">
    <property type="entry name" value="Metallo-depent_PP-like"/>
</dbReference>
<dbReference type="Gene3D" id="3.60.21.10">
    <property type="match status" value="1"/>
</dbReference>
<dbReference type="PANTHER" id="PTHR42988">
    <property type="entry name" value="PHOSPHOHYDROLASE"/>
    <property type="match status" value="1"/>
</dbReference>
<keyword evidence="3" id="KW-0408">Iron</keyword>
<organism evidence="7 8">
    <name type="scientific">Halohasta litorea</name>
    <dbReference type="NCBI Taxonomy" id="869891"/>
    <lineage>
        <taxon>Archaea</taxon>
        <taxon>Methanobacteriati</taxon>
        <taxon>Methanobacteriota</taxon>
        <taxon>Stenosarchaea group</taxon>
        <taxon>Halobacteria</taxon>
        <taxon>Halobacteriales</taxon>
        <taxon>Haloferacaceae</taxon>
        <taxon>Halohasta</taxon>
    </lineage>
</organism>
<evidence type="ECO:0000256" key="4">
    <source>
        <dbReference type="ARBA" id="ARBA00025742"/>
    </source>
</evidence>
<sequence length="369" mass="39237">MRGLPLRHSASTVMARLAEPTAARHTRFAIVADPHVSTRASGSPKQFDRTEARFETAIEDINSRGVNAVLSVGDLTKDGAPWDFDRVDDLLSELDAPFLAVPGNHDVPKTFDDHRSASRGRFVDRYTPGSLPYHVGINGVDVFGLDSAWMPDGDLRESHDGRITDSQLGWLASRVESADCPIAFTHHNLPPTARQAEASGVASGIDMSTVPIMRNGGAVMETLAAAGVPLVLTGHIHLPGVAFHGQQPTEPAAGTITPTADPLVSRPTADSATVTEITAPSTCTFPQAYLLVDIDSRGTTVRYVPVASERESLAAYRARLDGTDVDRGQAALGAIRTAQFPLVEEWLPTGPLSLEPTSSPPPGSTTVDD</sequence>
<feature type="compositionally biased region" description="Low complexity" evidence="5">
    <location>
        <begin position="348"/>
        <end position="357"/>
    </location>
</feature>
<keyword evidence="8" id="KW-1185">Reference proteome</keyword>
<protein>
    <submittedName>
        <fullName evidence="7">Metallophosphoesterase family protein</fullName>
        <ecNumber evidence="7">3.1.-.-</ecNumber>
    </submittedName>
</protein>
<dbReference type="GO" id="GO:0016787">
    <property type="term" value="F:hydrolase activity"/>
    <property type="evidence" value="ECO:0007669"/>
    <property type="project" value="UniProtKB-KW"/>
</dbReference>
<name>A0ABD6DC69_9EURY</name>
<feature type="region of interest" description="Disordered" evidence="5">
    <location>
        <begin position="348"/>
        <end position="369"/>
    </location>
</feature>
<dbReference type="EMBL" id="JBHUDM010000003">
    <property type="protein sequence ID" value="MFD1642764.1"/>
    <property type="molecule type" value="Genomic_DNA"/>
</dbReference>
<dbReference type="AlphaFoldDB" id="A0ABD6DC69"/>
<accession>A0ABD6DC69</accession>
<dbReference type="GO" id="GO:0046872">
    <property type="term" value="F:metal ion binding"/>
    <property type="evidence" value="ECO:0007669"/>
    <property type="project" value="UniProtKB-KW"/>
</dbReference>
<dbReference type="SUPFAM" id="SSF56300">
    <property type="entry name" value="Metallo-dependent phosphatases"/>
    <property type="match status" value="1"/>
</dbReference>
<reference evidence="7 8" key="1">
    <citation type="journal article" date="2019" name="Int. J. Syst. Evol. Microbiol.">
        <title>The Global Catalogue of Microorganisms (GCM) 10K type strain sequencing project: providing services to taxonomists for standard genome sequencing and annotation.</title>
        <authorList>
            <consortium name="The Broad Institute Genomics Platform"/>
            <consortium name="The Broad Institute Genome Sequencing Center for Infectious Disease"/>
            <person name="Wu L."/>
            <person name="Ma J."/>
        </authorList>
    </citation>
    <scope>NUCLEOTIDE SEQUENCE [LARGE SCALE GENOMIC DNA]</scope>
    <source>
        <strain evidence="7 8">CGMCC 1.10593</strain>
    </source>
</reference>
<dbReference type="EC" id="3.1.-.-" evidence="7"/>
<dbReference type="RefSeq" id="WP_256396162.1">
    <property type="nucleotide sequence ID" value="NZ_JANHDJ010000003.1"/>
</dbReference>
<dbReference type="PANTHER" id="PTHR42988:SF2">
    <property type="entry name" value="CYCLIC NUCLEOTIDE PHOSPHODIESTERASE CBUA0032-RELATED"/>
    <property type="match status" value="1"/>
</dbReference>
<feature type="domain" description="Calcineurin-like phosphoesterase" evidence="6">
    <location>
        <begin position="27"/>
        <end position="238"/>
    </location>
</feature>
<comment type="similarity">
    <text evidence="4">Belongs to the cyclic nucleotide phosphodiesterase class-III family.</text>
</comment>
<keyword evidence="2 7" id="KW-0378">Hydrolase</keyword>
<evidence type="ECO:0000313" key="7">
    <source>
        <dbReference type="EMBL" id="MFD1642764.1"/>
    </source>
</evidence>
<evidence type="ECO:0000256" key="2">
    <source>
        <dbReference type="ARBA" id="ARBA00022801"/>
    </source>
</evidence>
<dbReference type="InterPro" id="IPR004843">
    <property type="entry name" value="Calcineurin-like_PHP"/>
</dbReference>
<keyword evidence="1" id="KW-0479">Metal-binding</keyword>
<proteinExistence type="inferred from homology"/>
<dbReference type="InterPro" id="IPR050884">
    <property type="entry name" value="CNP_phosphodiesterase-III"/>
</dbReference>
<evidence type="ECO:0000256" key="3">
    <source>
        <dbReference type="ARBA" id="ARBA00023004"/>
    </source>
</evidence>
<evidence type="ECO:0000256" key="5">
    <source>
        <dbReference type="SAM" id="MobiDB-lite"/>
    </source>
</evidence>
<dbReference type="Proteomes" id="UP001597052">
    <property type="component" value="Unassembled WGS sequence"/>
</dbReference>
<evidence type="ECO:0000259" key="6">
    <source>
        <dbReference type="Pfam" id="PF00149"/>
    </source>
</evidence>
<evidence type="ECO:0000256" key="1">
    <source>
        <dbReference type="ARBA" id="ARBA00022723"/>
    </source>
</evidence>